<organism evidence="1 2">
    <name type="scientific">Candidatus Lachnoclostridium stercoravium</name>
    <dbReference type="NCBI Taxonomy" id="2838633"/>
    <lineage>
        <taxon>Bacteria</taxon>
        <taxon>Bacillati</taxon>
        <taxon>Bacillota</taxon>
        <taxon>Clostridia</taxon>
        <taxon>Lachnospirales</taxon>
        <taxon>Lachnospiraceae</taxon>
    </lineage>
</organism>
<evidence type="ECO:0000313" key="2">
    <source>
        <dbReference type="Proteomes" id="UP000823900"/>
    </source>
</evidence>
<dbReference type="Proteomes" id="UP000823900">
    <property type="component" value="Unassembled WGS sequence"/>
</dbReference>
<sequence>MIRSKEELIGKIEEARKVLNKSIEEDAVYEEICTKSRIVDFWIEQYIAAGY</sequence>
<dbReference type="AlphaFoldDB" id="A0A9D2HFY8"/>
<protein>
    <submittedName>
        <fullName evidence="1">Uncharacterized protein</fullName>
    </submittedName>
</protein>
<comment type="caution">
    <text evidence="1">The sequence shown here is derived from an EMBL/GenBank/DDBJ whole genome shotgun (WGS) entry which is preliminary data.</text>
</comment>
<dbReference type="EMBL" id="DWZA01000047">
    <property type="protein sequence ID" value="HJA70936.1"/>
    <property type="molecule type" value="Genomic_DNA"/>
</dbReference>
<reference evidence="1" key="1">
    <citation type="journal article" date="2021" name="PeerJ">
        <title>Extensive microbial diversity within the chicken gut microbiome revealed by metagenomics and culture.</title>
        <authorList>
            <person name="Gilroy R."/>
            <person name="Ravi A."/>
            <person name="Getino M."/>
            <person name="Pursley I."/>
            <person name="Horton D.L."/>
            <person name="Alikhan N.F."/>
            <person name="Baker D."/>
            <person name="Gharbi K."/>
            <person name="Hall N."/>
            <person name="Watson M."/>
            <person name="Adriaenssens E.M."/>
            <person name="Foster-Nyarko E."/>
            <person name="Jarju S."/>
            <person name="Secka A."/>
            <person name="Antonio M."/>
            <person name="Oren A."/>
            <person name="Chaudhuri R.R."/>
            <person name="La Ragione R."/>
            <person name="Hildebrand F."/>
            <person name="Pallen M.J."/>
        </authorList>
    </citation>
    <scope>NUCLEOTIDE SEQUENCE</scope>
    <source>
        <strain evidence="1">CHK178-16964</strain>
    </source>
</reference>
<evidence type="ECO:0000313" key="1">
    <source>
        <dbReference type="EMBL" id="HJA70936.1"/>
    </source>
</evidence>
<accession>A0A9D2HFY8</accession>
<proteinExistence type="predicted"/>
<gene>
    <name evidence="1" type="ORF">IAA07_05055</name>
</gene>
<reference evidence="1" key="2">
    <citation type="submission" date="2021-04" db="EMBL/GenBank/DDBJ databases">
        <authorList>
            <person name="Gilroy R."/>
        </authorList>
    </citation>
    <scope>NUCLEOTIDE SEQUENCE</scope>
    <source>
        <strain evidence="1">CHK178-16964</strain>
    </source>
</reference>
<name>A0A9D2HFY8_9FIRM</name>